<keyword evidence="7" id="KW-1133">Transmembrane helix</keyword>
<dbReference type="Proteomes" id="UP000663908">
    <property type="component" value="Chromosome"/>
</dbReference>
<evidence type="ECO:0000256" key="4">
    <source>
        <dbReference type="ARBA" id="ARBA00022825"/>
    </source>
</evidence>
<keyword evidence="3 5" id="KW-0378">Hydrolase</keyword>
<feature type="region of interest" description="Disordered" evidence="6">
    <location>
        <begin position="427"/>
        <end position="471"/>
    </location>
</feature>
<dbReference type="InterPro" id="IPR036852">
    <property type="entry name" value="Peptidase_S8/S53_dom_sf"/>
</dbReference>
<dbReference type="InterPro" id="IPR050131">
    <property type="entry name" value="Peptidase_S8_subtilisin-like"/>
</dbReference>
<feature type="domain" description="Peptidase S8/S53" evidence="8">
    <location>
        <begin position="138"/>
        <end position="395"/>
    </location>
</feature>
<keyword evidence="7" id="KW-0472">Membrane</keyword>
<dbReference type="GO" id="GO:0006508">
    <property type="term" value="P:proteolysis"/>
    <property type="evidence" value="ECO:0007669"/>
    <property type="project" value="UniProtKB-KW"/>
</dbReference>
<evidence type="ECO:0000256" key="6">
    <source>
        <dbReference type="SAM" id="MobiDB-lite"/>
    </source>
</evidence>
<dbReference type="SUPFAM" id="SSF52743">
    <property type="entry name" value="Subtilisin-like"/>
    <property type="match status" value="1"/>
</dbReference>
<keyword evidence="10" id="KW-1185">Reference proteome</keyword>
<dbReference type="PANTHER" id="PTHR43806:SF11">
    <property type="entry name" value="CEREVISIN-RELATED"/>
    <property type="match status" value="1"/>
</dbReference>
<dbReference type="PROSITE" id="PS00136">
    <property type="entry name" value="SUBTILASE_ASP"/>
    <property type="match status" value="1"/>
</dbReference>
<evidence type="ECO:0000256" key="2">
    <source>
        <dbReference type="ARBA" id="ARBA00022670"/>
    </source>
</evidence>
<feature type="transmembrane region" description="Helical" evidence="7">
    <location>
        <begin position="475"/>
        <end position="496"/>
    </location>
</feature>
<gene>
    <name evidence="9" type="primary">epr1</name>
    <name evidence="9" type="ORF">S1361_28345</name>
</gene>
<evidence type="ECO:0000256" key="7">
    <source>
        <dbReference type="SAM" id="Phobius"/>
    </source>
</evidence>
<dbReference type="InterPro" id="IPR023827">
    <property type="entry name" value="Peptidase_S8_Asp-AS"/>
</dbReference>
<dbReference type="PRINTS" id="PR00723">
    <property type="entry name" value="SUBTILISIN"/>
</dbReference>
<keyword evidence="7" id="KW-0812">Transmembrane</keyword>
<proteinExistence type="inferred from homology"/>
<evidence type="ECO:0000256" key="5">
    <source>
        <dbReference type="PROSITE-ProRule" id="PRU01240"/>
    </source>
</evidence>
<dbReference type="EC" id="3.4.21.-" evidence="9"/>
<organism evidence="9 10">
    <name type="scientific">Streptomyces cyanogenus</name>
    <dbReference type="NCBI Taxonomy" id="80860"/>
    <lineage>
        <taxon>Bacteria</taxon>
        <taxon>Bacillati</taxon>
        <taxon>Actinomycetota</taxon>
        <taxon>Actinomycetes</taxon>
        <taxon>Kitasatosporales</taxon>
        <taxon>Streptomycetaceae</taxon>
        <taxon>Streptomyces</taxon>
    </lineage>
</organism>
<feature type="active site" description="Charge relay system" evidence="5">
    <location>
        <position position="147"/>
    </location>
</feature>
<name>A0ABX7TX07_STRCY</name>
<comment type="similarity">
    <text evidence="1 5">Belongs to the peptidase S8 family.</text>
</comment>
<dbReference type="EMBL" id="CP071839">
    <property type="protein sequence ID" value="QTE01273.1"/>
    <property type="molecule type" value="Genomic_DNA"/>
</dbReference>
<evidence type="ECO:0000259" key="8">
    <source>
        <dbReference type="Pfam" id="PF00082"/>
    </source>
</evidence>
<dbReference type="PROSITE" id="PS51892">
    <property type="entry name" value="SUBTILASE"/>
    <property type="match status" value="1"/>
</dbReference>
<feature type="compositionally biased region" description="Low complexity" evidence="6">
    <location>
        <begin position="430"/>
        <end position="467"/>
    </location>
</feature>
<evidence type="ECO:0000256" key="3">
    <source>
        <dbReference type="ARBA" id="ARBA00022801"/>
    </source>
</evidence>
<feature type="active site" description="Charge relay system" evidence="5">
    <location>
        <position position="346"/>
    </location>
</feature>
<protein>
    <submittedName>
        <fullName evidence="9">Minor extracellular protease Epr</fullName>
        <ecNumber evidence="9">3.4.21.-</ecNumber>
    </submittedName>
</protein>
<dbReference type="PANTHER" id="PTHR43806">
    <property type="entry name" value="PEPTIDASE S8"/>
    <property type="match status" value="1"/>
</dbReference>
<feature type="active site" description="Charge relay system" evidence="5">
    <location>
        <position position="181"/>
    </location>
</feature>
<evidence type="ECO:0000256" key="1">
    <source>
        <dbReference type="ARBA" id="ARBA00011073"/>
    </source>
</evidence>
<dbReference type="InterPro" id="IPR000209">
    <property type="entry name" value="Peptidase_S8/S53_dom"/>
</dbReference>
<keyword evidence="4 5" id="KW-0720">Serine protease</keyword>
<dbReference type="Gene3D" id="3.40.50.200">
    <property type="entry name" value="Peptidase S8/S53 domain"/>
    <property type="match status" value="1"/>
</dbReference>
<evidence type="ECO:0000313" key="10">
    <source>
        <dbReference type="Proteomes" id="UP000663908"/>
    </source>
</evidence>
<dbReference type="GO" id="GO:0008233">
    <property type="term" value="F:peptidase activity"/>
    <property type="evidence" value="ECO:0007669"/>
    <property type="project" value="UniProtKB-KW"/>
</dbReference>
<accession>A0ABX7TX07</accession>
<dbReference type="Pfam" id="PF00082">
    <property type="entry name" value="Peptidase_S8"/>
    <property type="match status" value="1"/>
</dbReference>
<keyword evidence="2 5" id="KW-0645">Protease</keyword>
<dbReference type="InterPro" id="IPR015500">
    <property type="entry name" value="Peptidase_S8_subtilisin-rel"/>
</dbReference>
<reference evidence="9 10" key="1">
    <citation type="submission" date="2021-03" db="EMBL/GenBank/DDBJ databases">
        <title>Complete genome sequence of Streptomyces cyanogenus S136, producer of anticancer angucycline landomycin A.</title>
        <authorList>
            <person name="Hrab P."/>
            <person name="Ruckert C."/>
            <person name="Busche T."/>
            <person name="Ostash I."/>
            <person name="Kalinowski J."/>
            <person name="Fedorenko V."/>
            <person name="Yushchuk O."/>
            <person name="Ostash B."/>
        </authorList>
    </citation>
    <scope>NUCLEOTIDE SEQUENCE [LARGE SCALE GENOMIC DNA]</scope>
    <source>
        <strain evidence="9 10">S136</strain>
    </source>
</reference>
<evidence type="ECO:0000313" key="9">
    <source>
        <dbReference type="EMBL" id="QTE01273.1"/>
    </source>
</evidence>
<sequence>MPATRAANAEAMVLESSGARWRLPQAGLLRGADHMGEPEGADEDTDLPDWPVRCAAGGQVAAIENTEEMNSGMSRRAERAVFHGARSGRRVRVVGAAVGALVAVTVGLAPGAVADDVQAKQWYLGPMQAEQMWKVSTGEGVKVAVIDSGVNANTSSLKGQVLADETPKSVAYRATVDYSGHGTTMAELIAGTGAGGGLKGLAPDAKIVPYRIELDDLKGGAAEKKKTPESEDAIRAAADTDAKIINMSFGAQGPGPKEEAAIEYAASKGKLLIAAVGNEGGKAGDHIGYPAAFHYVVGVAASDESGTVSKFSSSGNYVDVAAPGQDFPGWCDTSFRSYCDDVNGTSSAAAITSASAALIWSAHPDWTVNQVTRALIDTAGRKWAKDDPSRYLGYGTIRPRLVLANPDYNPGPANVDPLAKWNGGDLLAKSATSSTPSSSPSSSASTPSQVPEKGSTGGTSAAGSSTESSKDDNTLWVVLGAVAAVVVVGGGGVAVARARRAR</sequence>